<evidence type="ECO:0008006" key="4">
    <source>
        <dbReference type="Google" id="ProtNLM"/>
    </source>
</evidence>
<sequence length="143" mass="15250">MLRLKINRAPEWVDLARGVRVQVSPVTSSVMVAARSDIAALPEGLDPGVVSVALTKAIARRVVIDWDGVGDEDENPIGVSEAAVDALIDLHLMCEAFNARVLWPYLELQREKNASSPSPNGISAGAEATAQTAFRSARSAQES</sequence>
<organism evidence="2 3">
    <name type="scientific">Albidovulum marisflavi</name>
    <dbReference type="NCBI Taxonomy" id="2984159"/>
    <lineage>
        <taxon>Bacteria</taxon>
        <taxon>Pseudomonadati</taxon>
        <taxon>Pseudomonadota</taxon>
        <taxon>Alphaproteobacteria</taxon>
        <taxon>Rhodobacterales</taxon>
        <taxon>Paracoccaceae</taxon>
        <taxon>Albidovulum</taxon>
    </lineage>
</organism>
<accession>A0ABT2ZHM3</accession>
<comment type="caution">
    <text evidence="2">The sequence shown here is derived from an EMBL/GenBank/DDBJ whole genome shotgun (WGS) entry which is preliminary data.</text>
</comment>
<evidence type="ECO:0000313" key="2">
    <source>
        <dbReference type="EMBL" id="MCV2870635.1"/>
    </source>
</evidence>
<dbReference type="Proteomes" id="UP001652542">
    <property type="component" value="Unassembled WGS sequence"/>
</dbReference>
<dbReference type="EMBL" id="JAOWKY010000008">
    <property type="protein sequence ID" value="MCV2870635.1"/>
    <property type="molecule type" value="Genomic_DNA"/>
</dbReference>
<keyword evidence="3" id="KW-1185">Reference proteome</keyword>
<proteinExistence type="predicted"/>
<reference evidence="2 3" key="1">
    <citation type="submission" date="2022-10" db="EMBL/GenBank/DDBJ databases">
        <title>Defluviimonas sp. nov., isolated from ocean surface water.</title>
        <authorList>
            <person name="He W."/>
            <person name="Wang L."/>
            <person name="Zhang D.-F."/>
        </authorList>
    </citation>
    <scope>NUCLEOTIDE SEQUENCE [LARGE SCALE GENOMIC DNA]</scope>
    <source>
        <strain evidence="2 3">WL0002</strain>
    </source>
</reference>
<feature type="region of interest" description="Disordered" evidence="1">
    <location>
        <begin position="112"/>
        <end position="143"/>
    </location>
</feature>
<evidence type="ECO:0000313" key="3">
    <source>
        <dbReference type="Proteomes" id="UP001652542"/>
    </source>
</evidence>
<feature type="compositionally biased region" description="Polar residues" evidence="1">
    <location>
        <begin position="129"/>
        <end position="143"/>
    </location>
</feature>
<name>A0ABT2ZHM3_9RHOB</name>
<protein>
    <recommendedName>
        <fullName evidence="4">Tail assembly chaperone</fullName>
    </recommendedName>
</protein>
<gene>
    <name evidence="2" type="ORF">OEW28_18640</name>
</gene>
<dbReference type="RefSeq" id="WP_263736313.1">
    <property type="nucleotide sequence ID" value="NZ_JAOWKY010000008.1"/>
</dbReference>
<evidence type="ECO:0000256" key="1">
    <source>
        <dbReference type="SAM" id="MobiDB-lite"/>
    </source>
</evidence>